<proteinExistence type="predicted"/>
<evidence type="ECO:0000256" key="1">
    <source>
        <dbReference type="SAM" id="Phobius"/>
    </source>
</evidence>
<evidence type="ECO:0000313" key="2">
    <source>
        <dbReference type="EMBL" id="MDR6291973.1"/>
    </source>
</evidence>
<gene>
    <name evidence="2" type="ORF">E9232_004511</name>
</gene>
<keyword evidence="1" id="KW-1133">Transmembrane helix</keyword>
<name>A0ABU1JTN6_9PROT</name>
<protein>
    <recommendedName>
        <fullName evidence="4">DUF3592 domain-containing protein</fullName>
    </recommendedName>
</protein>
<dbReference type="RefSeq" id="WP_309797652.1">
    <property type="nucleotide sequence ID" value="NZ_JAVDPW010000008.1"/>
</dbReference>
<evidence type="ECO:0008006" key="4">
    <source>
        <dbReference type="Google" id="ProtNLM"/>
    </source>
</evidence>
<evidence type="ECO:0000313" key="3">
    <source>
        <dbReference type="Proteomes" id="UP001262410"/>
    </source>
</evidence>
<dbReference type="Proteomes" id="UP001262410">
    <property type="component" value="Unassembled WGS sequence"/>
</dbReference>
<comment type="caution">
    <text evidence="2">The sequence shown here is derived from an EMBL/GenBank/DDBJ whole genome shotgun (WGS) entry which is preliminary data.</text>
</comment>
<feature type="transmembrane region" description="Helical" evidence="1">
    <location>
        <begin position="25"/>
        <end position="47"/>
    </location>
</feature>
<feature type="transmembrane region" description="Helical" evidence="1">
    <location>
        <begin position="135"/>
        <end position="157"/>
    </location>
</feature>
<sequence>MQTLSAFPTRPLRVNAPKPKTVRRVIMLVFVEVILLGMLAALFVWMAPPLLNDARIRQNPAIAQDGEVADGSCQTRLAITFCDATLTAPGPDGTAFRSDVSYFFLDIHSGDYDTEVVQSADDPHLLTTTLGLDYFWDRVLCFAAAVVLLVVGVIGMVRASIGQHRGERQALALDGQKLTPVAVTIRTRQKVRKSIAWRFSYPSAGREAKANVMTAKDFLPFTLDAKGKRALAVTGAAGGVPFLLDAGLTRIELTEAERAGLLEAQQRDQAAAA</sequence>
<keyword evidence="3" id="KW-1185">Reference proteome</keyword>
<organism evidence="2 3">
    <name type="scientific">Inquilinus ginsengisoli</name>
    <dbReference type="NCBI Taxonomy" id="363840"/>
    <lineage>
        <taxon>Bacteria</taxon>
        <taxon>Pseudomonadati</taxon>
        <taxon>Pseudomonadota</taxon>
        <taxon>Alphaproteobacteria</taxon>
        <taxon>Rhodospirillales</taxon>
        <taxon>Rhodospirillaceae</taxon>
        <taxon>Inquilinus</taxon>
    </lineage>
</organism>
<keyword evidence="1" id="KW-0472">Membrane</keyword>
<accession>A0ABU1JTN6</accession>
<dbReference type="EMBL" id="JAVDPW010000008">
    <property type="protein sequence ID" value="MDR6291973.1"/>
    <property type="molecule type" value="Genomic_DNA"/>
</dbReference>
<keyword evidence="1" id="KW-0812">Transmembrane</keyword>
<reference evidence="2 3" key="1">
    <citation type="submission" date="2023-07" db="EMBL/GenBank/DDBJ databases">
        <title>Sorghum-associated microbial communities from plants grown in Nebraska, USA.</title>
        <authorList>
            <person name="Schachtman D."/>
        </authorList>
    </citation>
    <scope>NUCLEOTIDE SEQUENCE [LARGE SCALE GENOMIC DNA]</scope>
    <source>
        <strain evidence="2 3">584</strain>
    </source>
</reference>